<dbReference type="GO" id="GO:0006631">
    <property type="term" value="P:fatty acid metabolic process"/>
    <property type="evidence" value="ECO:0007669"/>
    <property type="project" value="TreeGrafter"/>
</dbReference>
<dbReference type="InterPro" id="IPR000873">
    <property type="entry name" value="AMP-dep_synth/lig_dom"/>
</dbReference>
<dbReference type="PANTHER" id="PTHR43201">
    <property type="entry name" value="ACYL-COA SYNTHETASE"/>
    <property type="match status" value="1"/>
</dbReference>
<dbReference type="Pfam" id="PF13193">
    <property type="entry name" value="AMP-binding_C"/>
    <property type="match status" value="1"/>
</dbReference>
<dbReference type="EMBL" id="FXYH01000012">
    <property type="protein sequence ID" value="SMX46009.1"/>
    <property type="molecule type" value="Genomic_DNA"/>
</dbReference>
<dbReference type="InterPro" id="IPR045851">
    <property type="entry name" value="AMP-bd_C_sf"/>
</dbReference>
<dbReference type="PROSITE" id="PS50075">
    <property type="entry name" value="CARRIER"/>
    <property type="match status" value="1"/>
</dbReference>
<dbReference type="PROSITE" id="PS00455">
    <property type="entry name" value="AMP_BINDING"/>
    <property type="match status" value="1"/>
</dbReference>
<dbReference type="SUPFAM" id="SSF47336">
    <property type="entry name" value="ACP-like"/>
    <property type="match status" value="1"/>
</dbReference>
<comment type="similarity">
    <text evidence="1">Belongs to the ATP-dependent AMP-binding enzyme family.</text>
</comment>
<keyword evidence="2 4" id="KW-0436">Ligase</keyword>
<evidence type="ECO:0000256" key="1">
    <source>
        <dbReference type="ARBA" id="ARBA00006432"/>
    </source>
</evidence>
<sequence length="908" mass="98882">MDESGHTLNAHDCLSIVEDLRSQIADLGMTGRHRVGIVAPQNAKVPLMMLALTDCVRVLPVNPALSPNEIAALVDSAQLDVLIVETGIEIPEFGCPILKVRIGDDVRIEVSDRGLPPAKSKAGTAGLLLLTSGSTGNPKTVPLDMSQLILSAHTISQTLKLSPSDRALHALPMFHIGALVDLFLAPMVSGGGVVFCPQQSPQALARGLKIGKATWMQLVPTMLARCLSTWSTEQLADNCADLRFVRSVSADLAPDLQVASETGMGGVPVIQIYGLTETAGQVASNPLPPAARKQQSVGRADGAMLVIVDSHGNPVENTKIGEVCVQGPTVTSGYEGADRNDSFFGDWFRTGDLGYLDADGYLFLTGRKKEMINRGGEKISPVEIERAALTSPNVMQAASFALPHPTLGEQVGLAVVLKLDCTVSKSNILEHLRSELAEYKMPRDVQILDEMPRLGSGKTDKLALIQTHSPKSAEATVYTARQRQIAQIWQSFLQGELPRFEDDFFDSGGDSLIAAEFLVEVEKAMGRTVSQTMLYDAPTFGGFVQNFEQSNKVDAAPQTNPVLEFQRQKTLGWKGQKQGRDGLVFGLNLLAQGHPIFFCSQGENQPVQARFGGKHPIYTMRSLHLYPNRTDADCAFLADRYYDEINALQPEGALVLVGLCAGADIFDLVARRLEETGREVRLFVSLDYWFSTPTQFPVIHGFSRSRRRSAAMWFHDPTRAFAQLHPNGALGLNLACSHAELTKAEFLDPVIDAIKQALSGTPLPIPQPVSELAYDQRETAWSCDFSISSPRFLSREAPGEVRVCVTNTSAVQWDPNHQSGLGIAVHLKNLDGFNRCRMVYYQPLDRAVAPGQKLEVTFALRYPATGLPLMIAAEMIDEGYGHFGGALARGNGRMIWANPFTAKQWQDD</sequence>
<dbReference type="InterPro" id="IPR042099">
    <property type="entry name" value="ANL_N_sf"/>
</dbReference>
<dbReference type="GO" id="GO:0031956">
    <property type="term" value="F:medium-chain fatty acid-CoA ligase activity"/>
    <property type="evidence" value="ECO:0007669"/>
    <property type="project" value="TreeGrafter"/>
</dbReference>
<dbReference type="Gene3D" id="3.30.300.30">
    <property type="match status" value="1"/>
</dbReference>
<dbReference type="EC" id="6.2.1.-" evidence="4"/>
<dbReference type="InterPro" id="IPR001031">
    <property type="entry name" value="Thioesterase"/>
</dbReference>
<organism evidence="4 5">
    <name type="scientific">Pelagimonas varians</name>
    <dbReference type="NCBI Taxonomy" id="696760"/>
    <lineage>
        <taxon>Bacteria</taxon>
        <taxon>Pseudomonadati</taxon>
        <taxon>Pseudomonadota</taxon>
        <taxon>Alphaproteobacteria</taxon>
        <taxon>Rhodobacterales</taxon>
        <taxon>Roseobacteraceae</taxon>
        <taxon>Pelagimonas</taxon>
    </lineage>
</organism>
<reference evidence="4 5" key="1">
    <citation type="submission" date="2017-05" db="EMBL/GenBank/DDBJ databases">
        <authorList>
            <person name="Song R."/>
            <person name="Chenine A.L."/>
            <person name="Ruprecht R.M."/>
        </authorList>
    </citation>
    <scope>NUCLEOTIDE SEQUENCE [LARGE SCALE GENOMIC DNA]</scope>
    <source>
        <strain evidence="4 5">CECT 8663</strain>
    </source>
</reference>
<dbReference type="RefSeq" id="WP_245910737.1">
    <property type="nucleotide sequence ID" value="NZ_OZ257122.1"/>
</dbReference>
<dbReference type="Pfam" id="PF00975">
    <property type="entry name" value="Thioesterase"/>
    <property type="match status" value="1"/>
</dbReference>
<dbReference type="Pfam" id="PF00550">
    <property type="entry name" value="PP-binding"/>
    <property type="match status" value="1"/>
</dbReference>
<proteinExistence type="inferred from homology"/>
<evidence type="ECO:0000313" key="4">
    <source>
        <dbReference type="EMBL" id="SMX46009.1"/>
    </source>
</evidence>
<dbReference type="InterPro" id="IPR029058">
    <property type="entry name" value="AB_hydrolase_fold"/>
</dbReference>
<dbReference type="Gene3D" id="3.40.50.1820">
    <property type="entry name" value="alpha/beta hydrolase"/>
    <property type="match status" value="1"/>
</dbReference>
<dbReference type="InterPro" id="IPR020845">
    <property type="entry name" value="AMP-binding_CS"/>
</dbReference>
<feature type="domain" description="Carrier" evidence="3">
    <location>
        <begin position="476"/>
        <end position="551"/>
    </location>
</feature>
<gene>
    <name evidence="4" type="primary">sauT</name>
    <name evidence="4" type="ORF">PEV8663_03169</name>
</gene>
<dbReference type="PANTHER" id="PTHR43201:SF5">
    <property type="entry name" value="MEDIUM-CHAIN ACYL-COA LIGASE ACSF2, MITOCHONDRIAL"/>
    <property type="match status" value="1"/>
</dbReference>
<accession>A0A238KT60</accession>
<evidence type="ECO:0000256" key="2">
    <source>
        <dbReference type="ARBA" id="ARBA00022598"/>
    </source>
</evidence>
<dbReference type="Pfam" id="PF00501">
    <property type="entry name" value="AMP-binding"/>
    <property type="match status" value="1"/>
</dbReference>
<evidence type="ECO:0000259" key="3">
    <source>
        <dbReference type="PROSITE" id="PS50075"/>
    </source>
</evidence>
<protein>
    <submittedName>
        <fullName evidence="4">Putative sulfoacetate--CoA ligase</fullName>
        <ecNumber evidence="4">6.2.1.-</ecNumber>
    </submittedName>
</protein>
<dbReference type="AlphaFoldDB" id="A0A238KT60"/>
<keyword evidence="5" id="KW-1185">Reference proteome</keyword>
<dbReference type="SUPFAM" id="SSF56801">
    <property type="entry name" value="Acetyl-CoA synthetase-like"/>
    <property type="match status" value="1"/>
</dbReference>
<dbReference type="InterPro" id="IPR009081">
    <property type="entry name" value="PP-bd_ACP"/>
</dbReference>
<dbReference type="SUPFAM" id="SSF53474">
    <property type="entry name" value="alpha/beta-Hydrolases"/>
    <property type="match status" value="1"/>
</dbReference>
<evidence type="ECO:0000313" key="5">
    <source>
        <dbReference type="Proteomes" id="UP000220836"/>
    </source>
</evidence>
<dbReference type="InterPro" id="IPR036736">
    <property type="entry name" value="ACP-like_sf"/>
</dbReference>
<dbReference type="Gene3D" id="3.40.50.12780">
    <property type="entry name" value="N-terminal domain of ligase-like"/>
    <property type="match status" value="1"/>
</dbReference>
<dbReference type="Proteomes" id="UP000220836">
    <property type="component" value="Unassembled WGS sequence"/>
</dbReference>
<dbReference type="InterPro" id="IPR025110">
    <property type="entry name" value="AMP-bd_C"/>
</dbReference>
<name>A0A238KT60_9RHOB</name>